<dbReference type="InterPro" id="IPR001736">
    <property type="entry name" value="PLipase_D/transphosphatidylase"/>
</dbReference>
<dbReference type="GO" id="GO:0032049">
    <property type="term" value="P:cardiolipin biosynthetic process"/>
    <property type="evidence" value="ECO:0007669"/>
    <property type="project" value="UniProtKB-ARBA"/>
</dbReference>
<reference evidence="2 3" key="1">
    <citation type="submission" date="2017-08" db="EMBL/GenBank/DDBJ databases">
        <title>Halovibrio sewagensis sp. nov., isolated from wastewater of high salinity.</title>
        <authorList>
            <person name="Dong X."/>
            <person name="Zhang G."/>
        </authorList>
    </citation>
    <scope>NUCLEOTIDE SEQUENCE [LARGE SCALE GENOMIC DNA]</scope>
    <source>
        <strain evidence="2 3">YL5-2</strain>
    </source>
</reference>
<gene>
    <name evidence="2" type="ORF">CK501_15065</name>
</gene>
<dbReference type="PROSITE" id="PS50035">
    <property type="entry name" value="PLD"/>
    <property type="match status" value="2"/>
</dbReference>
<keyword evidence="3" id="KW-1185">Reference proteome</keyword>
<dbReference type="OrthoDB" id="9762009at2"/>
<dbReference type="Gene3D" id="3.30.870.10">
    <property type="entry name" value="Endonuclease Chain A"/>
    <property type="match status" value="2"/>
</dbReference>
<evidence type="ECO:0000313" key="2">
    <source>
        <dbReference type="EMBL" id="PAU77038.1"/>
    </source>
</evidence>
<dbReference type="PANTHER" id="PTHR21248">
    <property type="entry name" value="CARDIOLIPIN SYNTHASE"/>
    <property type="match status" value="1"/>
</dbReference>
<comment type="caution">
    <text evidence="2">The sequence shown here is derived from an EMBL/GenBank/DDBJ whole genome shotgun (WGS) entry which is preliminary data.</text>
</comment>
<dbReference type="EMBL" id="NSKD01000010">
    <property type="protein sequence ID" value="PAU77038.1"/>
    <property type="molecule type" value="Genomic_DNA"/>
</dbReference>
<dbReference type="GO" id="GO:0030572">
    <property type="term" value="F:phosphatidyltransferase activity"/>
    <property type="evidence" value="ECO:0007669"/>
    <property type="project" value="UniProtKB-ARBA"/>
</dbReference>
<dbReference type="CDD" id="cd09110">
    <property type="entry name" value="PLDc_CLS_1"/>
    <property type="match status" value="1"/>
</dbReference>
<accession>A0A2A2EWJ4</accession>
<feature type="domain" description="PLD phosphodiesterase" evidence="1">
    <location>
        <begin position="292"/>
        <end position="319"/>
    </location>
</feature>
<dbReference type="RefSeq" id="WP_095618573.1">
    <property type="nucleotide sequence ID" value="NZ_NSKD01000010.1"/>
</dbReference>
<dbReference type="Proteomes" id="UP000218896">
    <property type="component" value="Unassembled WGS sequence"/>
</dbReference>
<dbReference type="SMART" id="SM00155">
    <property type="entry name" value="PLDc"/>
    <property type="match status" value="2"/>
</dbReference>
<dbReference type="InterPro" id="IPR025202">
    <property type="entry name" value="PLD-like_dom"/>
</dbReference>
<feature type="domain" description="PLD phosphodiesterase" evidence="1">
    <location>
        <begin position="125"/>
        <end position="152"/>
    </location>
</feature>
<protein>
    <submittedName>
        <fullName evidence="2">Cardiolipin synthase B</fullName>
    </submittedName>
</protein>
<proteinExistence type="predicted"/>
<dbReference type="AlphaFoldDB" id="A0A2A2EWJ4"/>
<dbReference type="Pfam" id="PF13091">
    <property type="entry name" value="PLDc_2"/>
    <property type="match status" value="2"/>
</dbReference>
<organism evidence="2 3">
    <name type="scientific">Halovibrio salipaludis</name>
    <dbReference type="NCBI Taxonomy" id="2032626"/>
    <lineage>
        <taxon>Bacteria</taxon>
        <taxon>Pseudomonadati</taxon>
        <taxon>Pseudomonadota</taxon>
        <taxon>Gammaproteobacteria</taxon>
        <taxon>Oceanospirillales</taxon>
        <taxon>Halomonadaceae</taxon>
        <taxon>Halovibrio</taxon>
    </lineage>
</organism>
<dbReference type="SUPFAM" id="SSF56024">
    <property type="entry name" value="Phospholipase D/nuclease"/>
    <property type="match status" value="2"/>
</dbReference>
<evidence type="ECO:0000259" key="1">
    <source>
        <dbReference type="PROSITE" id="PS50035"/>
    </source>
</evidence>
<evidence type="ECO:0000313" key="3">
    <source>
        <dbReference type="Proteomes" id="UP000218896"/>
    </source>
</evidence>
<dbReference type="PANTHER" id="PTHR21248:SF22">
    <property type="entry name" value="PHOSPHOLIPASE D"/>
    <property type="match status" value="1"/>
</dbReference>
<name>A0A2A2EWJ4_9GAMM</name>
<sequence>MSVRVNHFLWIPHRRRLCTPVLMPGDEPFQLFTEGDLLYDAMIQAIAEAQDEVAMESYIFAEDEIGWRFAEVLAARAQAGVRVRLHLDAAGSLFWVSRRLDHFLRTSGIELRWFHRWHWSRPLHYNQRNHRKLLVVDERKAFLGGFNIHRENSQELYGERRWRDTHVAMTGPLVRQARNAYQALWEDQLFRSELDAEPPSAVVLPNKSADCQHRLHCVFASMFGSARRRIEMTTPYLVPDEWTLRALEHAARRGVAVRVLVPLRNDIAPIRWIAQRIQGRLQRKGIRVFGYRPRLLHAKTLTVDSEWASVGTANMDYRSLFLNHELNLCARSPSLAAALEGQFETDLAEAEELGASSGLRLPLTDRLLALLAWAARRWL</sequence>